<keyword evidence="2" id="KW-0813">Transport</keyword>
<sequence>MPLRGNVQVFDFTVLSNTQVAQNLYRVQLEVPGLCKSLEPGQFVNVNVPGDKRHILRIPLSFSLADKATDTLELIYATVGEGTRRLSQMKPGDASDMTAPCGRPWRLNASSKRSVLVAGGVGITPIIAAARKLTELGVEFDAVIGAQTAEKLFGEEDLLALGAQNVYVTTDDGSKGTKGFVTAALEEPLSQGVWDAVYTCGPEPMMRSVAKLAIANNVACQVSMERMMSCAFGACNTCNVPLAKGGYASACMVGPVFEAKEIAW</sequence>
<feature type="binding site" evidence="12">
    <location>
        <position position="235"/>
    </location>
    <ligand>
        <name>[2Fe-2S] cluster</name>
        <dbReference type="ChEBI" id="CHEBI:190135"/>
    </ligand>
</feature>
<dbReference type="GO" id="GO:0006221">
    <property type="term" value="P:pyrimidine nucleotide biosynthetic process"/>
    <property type="evidence" value="ECO:0007669"/>
    <property type="project" value="InterPro"/>
</dbReference>
<comment type="cofactor">
    <cofactor evidence="11">
        <name>FAD</name>
        <dbReference type="ChEBI" id="CHEBI:57692"/>
    </cofactor>
    <text evidence="11">Binds 1 FAD per subunit.</text>
</comment>
<dbReference type="Proteomes" id="UP000787322">
    <property type="component" value="Unassembled WGS sequence"/>
</dbReference>
<feature type="binding site" evidence="12">
    <location>
        <position position="238"/>
    </location>
    <ligand>
        <name>[2Fe-2S] cluster</name>
        <dbReference type="ChEBI" id="CHEBI:190135"/>
    </ligand>
</feature>
<keyword evidence="8 12" id="KW-0408">Iron</keyword>
<evidence type="ECO:0000256" key="4">
    <source>
        <dbReference type="ARBA" id="ARBA00022714"/>
    </source>
</evidence>
<feature type="domain" description="FAD-binding FR-type" evidence="13">
    <location>
        <begin position="7"/>
        <end position="107"/>
    </location>
</feature>
<proteinExistence type="inferred from homology"/>
<comment type="caution">
    <text evidence="14">The sequence shown here is derived from an EMBL/GenBank/DDBJ whole genome shotgun (WGS) entry which is preliminary data.</text>
</comment>
<protein>
    <submittedName>
        <fullName evidence="14">Dihydroorotate dehydrogenase electron transfer subunit</fullName>
    </submittedName>
</protein>
<dbReference type="Gene3D" id="3.40.50.80">
    <property type="entry name" value="Nucleotide-binding domain of ferredoxin-NADP reductase (FNR) module"/>
    <property type="match status" value="1"/>
</dbReference>
<dbReference type="InterPro" id="IPR037117">
    <property type="entry name" value="Dihydroorotate_DH_ele_sf"/>
</dbReference>
<dbReference type="EMBL" id="JABZGU010000070">
    <property type="protein sequence ID" value="MBF4802924.1"/>
    <property type="molecule type" value="Genomic_DNA"/>
</dbReference>
<dbReference type="SUPFAM" id="SSF52343">
    <property type="entry name" value="Ferredoxin reductase-like, C-terminal NADP-linked domain"/>
    <property type="match status" value="1"/>
</dbReference>
<evidence type="ECO:0000256" key="3">
    <source>
        <dbReference type="ARBA" id="ARBA00022630"/>
    </source>
</evidence>
<dbReference type="PANTHER" id="PTHR43513">
    <property type="entry name" value="DIHYDROOROTATE DEHYDROGENASE B (NAD(+)), ELECTRON TRANSFER SUBUNIT"/>
    <property type="match status" value="1"/>
</dbReference>
<evidence type="ECO:0000256" key="12">
    <source>
        <dbReference type="PIRSR" id="PIRSR006816-2"/>
    </source>
</evidence>
<evidence type="ECO:0000256" key="6">
    <source>
        <dbReference type="ARBA" id="ARBA00022827"/>
    </source>
</evidence>
<evidence type="ECO:0000313" key="15">
    <source>
        <dbReference type="Proteomes" id="UP000787322"/>
    </source>
</evidence>
<feature type="binding site" evidence="12">
    <location>
        <position position="230"/>
    </location>
    <ligand>
        <name>[2Fe-2S] cluster</name>
        <dbReference type="ChEBI" id="CHEBI:190135"/>
    </ligand>
</feature>
<keyword evidence="3 11" id="KW-0285">Flavoprotein</keyword>
<dbReference type="PANTHER" id="PTHR43513:SF3">
    <property type="entry name" value="DIHYDROOROTATE DEHYDROGENASE B (NAD(+)), ELECTRON TRANSFER SUBUNIT-RELATED"/>
    <property type="match status" value="1"/>
</dbReference>
<comment type="cofactor">
    <cofactor evidence="12">
        <name>[2Fe-2S] cluster</name>
        <dbReference type="ChEBI" id="CHEBI:190135"/>
    </cofactor>
    <text evidence="12">Binds 1 [2Fe-2S] cluster per subunit.</text>
</comment>
<comment type="similarity">
    <text evidence="1">Belongs to the PyrK family.</text>
</comment>
<dbReference type="InterPro" id="IPR012165">
    <property type="entry name" value="Cyt_c3_hydrogenase_gsu"/>
</dbReference>
<feature type="binding site" evidence="11">
    <location>
        <begin position="82"/>
        <end position="83"/>
    </location>
    <ligand>
        <name>FAD</name>
        <dbReference type="ChEBI" id="CHEBI:57692"/>
    </ligand>
</feature>
<evidence type="ECO:0000256" key="2">
    <source>
        <dbReference type="ARBA" id="ARBA00022448"/>
    </source>
</evidence>
<dbReference type="InterPro" id="IPR050353">
    <property type="entry name" value="PyrK_electron_transfer"/>
</dbReference>
<dbReference type="GO" id="GO:0016491">
    <property type="term" value="F:oxidoreductase activity"/>
    <property type="evidence" value="ECO:0007669"/>
    <property type="project" value="InterPro"/>
</dbReference>
<keyword evidence="4 12" id="KW-0001">2Fe-2S</keyword>
<dbReference type="PROSITE" id="PS51384">
    <property type="entry name" value="FAD_FR"/>
    <property type="match status" value="1"/>
</dbReference>
<dbReference type="AlphaFoldDB" id="A0A9D6ABL9"/>
<dbReference type="SUPFAM" id="SSF63380">
    <property type="entry name" value="Riboflavin synthase domain-like"/>
    <property type="match status" value="1"/>
</dbReference>
<evidence type="ECO:0000313" key="14">
    <source>
        <dbReference type="EMBL" id="MBF4802924.1"/>
    </source>
</evidence>
<dbReference type="PRINTS" id="PR00410">
    <property type="entry name" value="PHEHYDRXLASE"/>
</dbReference>
<evidence type="ECO:0000256" key="8">
    <source>
        <dbReference type="ARBA" id="ARBA00023004"/>
    </source>
</evidence>
<evidence type="ECO:0000259" key="13">
    <source>
        <dbReference type="PROSITE" id="PS51384"/>
    </source>
</evidence>
<dbReference type="InterPro" id="IPR017938">
    <property type="entry name" value="Riboflavin_synthase-like_b-brl"/>
</dbReference>
<comment type="cofactor">
    <cofactor evidence="10">
        <name>[2Fe-2S] cluster</name>
        <dbReference type="ChEBI" id="CHEBI:190135"/>
    </cofactor>
</comment>
<dbReference type="PIRSF" id="PIRSF006816">
    <property type="entry name" value="Cyc3_hyd_g"/>
    <property type="match status" value="1"/>
</dbReference>
<reference evidence="14" key="1">
    <citation type="submission" date="2020-04" db="EMBL/GenBank/DDBJ databases">
        <title>Deep metagenomics examines the oral microbiome during advanced dental caries in children, revealing novel taxa and co-occurrences with host molecules.</title>
        <authorList>
            <person name="Baker J.L."/>
            <person name="Morton J.T."/>
            <person name="Dinis M."/>
            <person name="Alvarez R."/>
            <person name="Tran N.C."/>
            <person name="Knight R."/>
            <person name="Edlund A."/>
        </authorList>
    </citation>
    <scope>NUCLEOTIDE SEQUENCE</scope>
    <source>
        <strain evidence="14">JCVI_3_bin.11</strain>
    </source>
</reference>
<dbReference type="GO" id="GO:0046872">
    <property type="term" value="F:metal ion binding"/>
    <property type="evidence" value="ECO:0007669"/>
    <property type="project" value="UniProtKB-KW"/>
</dbReference>
<keyword evidence="5 12" id="KW-0479">Metal-binding</keyword>
<name>A0A9D6ABL9_9ACTN</name>
<dbReference type="GO" id="GO:0050660">
    <property type="term" value="F:flavin adenine dinucleotide binding"/>
    <property type="evidence" value="ECO:0007669"/>
    <property type="project" value="InterPro"/>
</dbReference>
<keyword evidence="9 12" id="KW-0411">Iron-sulfur</keyword>
<evidence type="ECO:0000256" key="1">
    <source>
        <dbReference type="ARBA" id="ARBA00006422"/>
    </source>
</evidence>
<gene>
    <name evidence="14" type="ORF">HXK24_03765</name>
</gene>
<dbReference type="Gene3D" id="2.10.240.10">
    <property type="entry name" value="Dihydroorotate dehydrogenase, electron transfer subunit"/>
    <property type="match status" value="1"/>
</dbReference>
<dbReference type="InterPro" id="IPR039261">
    <property type="entry name" value="FNR_nucleotide-bd"/>
</dbReference>
<keyword evidence="6 11" id="KW-0274">FAD</keyword>
<dbReference type="Pfam" id="PF00175">
    <property type="entry name" value="NAD_binding_1"/>
    <property type="match status" value="1"/>
</dbReference>
<dbReference type="Gene3D" id="2.40.30.10">
    <property type="entry name" value="Translation factors"/>
    <property type="match status" value="1"/>
</dbReference>
<feature type="binding site" evidence="12">
    <location>
        <position position="251"/>
    </location>
    <ligand>
        <name>[2Fe-2S] cluster</name>
        <dbReference type="ChEBI" id="CHEBI:190135"/>
    </ligand>
</feature>
<keyword evidence="7" id="KW-0249">Electron transport</keyword>
<evidence type="ECO:0000256" key="11">
    <source>
        <dbReference type="PIRSR" id="PIRSR006816-1"/>
    </source>
</evidence>
<dbReference type="CDD" id="cd06218">
    <property type="entry name" value="DHOD_e_trans"/>
    <property type="match status" value="1"/>
</dbReference>
<dbReference type="Pfam" id="PF10418">
    <property type="entry name" value="DHODB_Fe-S_bind"/>
    <property type="match status" value="1"/>
</dbReference>
<evidence type="ECO:0000256" key="7">
    <source>
        <dbReference type="ARBA" id="ARBA00022982"/>
    </source>
</evidence>
<dbReference type="GO" id="GO:0051537">
    <property type="term" value="F:2 iron, 2 sulfur cluster binding"/>
    <property type="evidence" value="ECO:0007669"/>
    <property type="project" value="UniProtKB-KW"/>
</dbReference>
<dbReference type="InterPro" id="IPR019480">
    <property type="entry name" value="Dihydroorotate_DH_Fe-S-bd"/>
</dbReference>
<evidence type="ECO:0000256" key="10">
    <source>
        <dbReference type="ARBA" id="ARBA00034078"/>
    </source>
</evidence>
<dbReference type="InterPro" id="IPR017927">
    <property type="entry name" value="FAD-bd_FR_type"/>
</dbReference>
<organism evidence="14 15">
    <name type="scientific">Lancefieldella parvula</name>
    <dbReference type="NCBI Taxonomy" id="1382"/>
    <lineage>
        <taxon>Bacteria</taxon>
        <taxon>Bacillati</taxon>
        <taxon>Actinomycetota</taxon>
        <taxon>Coriobacteriia</taxon>
        <taxon>Coriobacteriales</taxon>
        <taxon>Atopobiaceae</taxon>
        <taxon>Lancefieldella</taxon>
    </lineage>
</organism>
<evidence type="ECO:0000256" key="5">
    <source>
        <dbReference type="ARBA" id="ARBA00022723"/>
    </source>
</evidence>
<accession>A0A9D6ABL9</accession>
<evidence type="ECO:0000256" key="9">
    <source>
        <dbReference type="ARBA" id="ARBA00023014"/>
    </source>
</evidence>
<dbReference type="InterPro" id="IPR001433">
    <property type="entry name" value="OxRdtase_FAD/NAD-bd"/>
</dbReference>